<gene>
    <name evidence="5" type="ORF">BJX68DRAFT_278552</name>
</gene>
<evidence type="ECO:0000259" key="4">
    <source>
        <dbReference type="Pfam" id="PF08241"/>
    </source>
</evidence>
<evidence type="ECO:0000313" key="6">
    <source>
        <dbReference type="Proteomes" id="UP001610444"/>
    </source>
</evidence>
<evidence type="ECO:0000256" key="2">
    <source>
        <dbReference type="ARBA" id="ARBA00022679"/>
    </source>
</evidence>
<sequence>MSQNAYDEPLFFAGYSELPRSQKGINGALEWPLLQALVGDVQGYSVLDLGCGFGWFCRWAHENGAQKVHGIDISRNMLEKAKSLTRYPAVTYSIGDLDTIKLEKDSYDLVYSALAFHYLTNIKELFGQVYDRLKPGGRFVFSVEHPIFTGPIVAPAWTTGAGGTEAWGVDSYAEEGLRKRDWLGKEVFKQHRTVDTYVSLLLSTRFILTALKEWMPTTEYVKDHPEWKRERIRPLFLILAAQKPKEAQH</sequence>
<dbReference type="EMBL" id="JBFXLR010000055">
    <property type="protein sequence ID" value="KAL2841816.1"/>
    <property type="molecule type" value="Genomic_DNA"/>
</dbReference>
<evidence type="ECO:0000313" key="5">
    <source>
        <dbReference type="EMBL" id="KAL2841816.1"/>
    </source>
</evidence>
<dbReference type="CDD" id="cd02440">
    <property type="entry name" value="AdoMet_MTases"/>
    <property type="match status" value="1"/>
</dbReference>
<dbReference type="GeneID" id="98163726"/>
<comment type="caution">
    <text evidence="5">The sequence shown here is derived from an EMBL/GenBank/DDBJ whole genome shotgun (WGS) entry which is preliminary data.</text>
</comment>
<dbReference type="SUPFAM" id="SSF53335">
    <property type="entry name" value="S-adenosyl-L-methionine-dependent methyltransferases"/>
    <property type="match status" value="1"/>
</dbReference>
<dbReference type="GO" id="GO:0008168">
    <property type="term" value="F:methyltransferase activity"/>
    <property type="evidence" value="ECO:0007669"/>
    <property type="project" value="UniProtKB-KW"/>
</dbReference>
<dbReference type="InterPro" id="IPR029063">
    <property type="entry name" value="SAM-dependent_MTases_sf"/>
</dbReference>
<organism evidence="5 6">
    <name type="scientific">Aspergillus pseudodeflectus</name>
    <dbReference type="NCBI Taxonomy" id="176178"/>
    <lineage>
        <taxon>Eukaryota</taxon>
        <taxon>Fungi</taxon>
        <taxon>Dikarya</taxon>
        <taxon>Ascomycota</taxon>
        <taxon>Pezizomycotina</taxon>
        <taxon>Eurotiomycetes</taxon>
        <taxon>Eurotiomycetidae</taxon>
        <taxon>Eurotiales</taxon>
        <taxon>Aspergillaceae</taxon>
        <taxon>Aspergillus</taxon>
        <taxon>Aspergillus subgen. Nidulantes</taxon>
    </lineage>
</organism>
<reference evidence="5 6" key="1">
    <citation type="submission" date="2024-07" db="EMBL/GenBank/DDBJ databases">
        <title>Section-level genome sequencing and comparative genomics of Aspergillus sections Usti and Cavernicolus.</title>
        <authorList>
            <consortium name="Lawrence Berkeley National Laboratory"/>
            <person name="Nybo J.L."/>
            <person name="Vesth T.C."/>
            <person name="Theobald S."/>
            <person name="Frisvad J.C."/>
            <person name="Larsen T.O."/>
            <person name="Kjaerboelling I."/>
            <person name="Rothschild-Mancinelli K."/>
            <person name="Lyhne E.K."/>
            <person name="Kogle M.E."/>
            <person name="Barry K."/>
            <person name="Clum A."/>
            <person name="Na H."/>
            <person name="Ledsgaard L."/>
            <person name="Lin J."/>
            <person name="Lipzen A."/>
            <person name="Kuo A."/>
            <person name="Riley R."/>
            <person name="Mondo S."/>
            <person name="LaButti K."/>
            <person name="Haridas S."/>
            <person name="Pangalinan J."/>
            <person name="Salamov A.A."/>
            <person name="Simmons B.A."/>
            <person name="Magnuson J.K."/>
            <person name="Chen J."/>
            <person name="Drula E."/>
            <person name="Henrissat B."/>
            <person name="Wiebenga A."/>
            <person name="Lubbers R.J."/>
            <person name="Gomes A.C."/>
            <person name="Macurrencykelacurrency M.R."/>
            <person name="Stajich J."/>
            <person name="Grigoriev I.V."/>
            <person name="Mortensen U.H."/>
            <person name="De vries R.P."/>
            <person name="Baker S.E."/>
            <person name="Andersen M.R."/>
        </authorList>
    </citation>
    <scope>NUCLEOTIDE SEQUENCE [LARGE SCALE GENOMIC DNA]</scope>
    <source>
        <strain evidence="5 6">CBS 756.74</strain>
    </source>
</reference>
<keyword evidence="2" id="KW-0808">Transferase</keyword>
<dbReference type="Pfam" id="PF08241">
    <property type="entry name" value="Methyltransf_11"/>
    <property type="match status" value="1"/>
</dbReference>
<proteinExistence type="predicted"/>
<keyword evidence="1 5" id="KW-0489">Methyltransferase</keyword>
<dbReference type="PANTHER" id="PTHR43464">
    <property type="entry name" value="METHYLTRANSFERASE"/>
    <property type="match status" value="1"/>
</dbReference>
<keyword evidence="6" id="KW-1185">Reference proteome</keyword>
<protein>
    <submittedName>
        <fullName evidence="5">S-adenosyl-L-methionine-dependent methyltransferase</fullName>
    </submittedName>
</protein>
<dbReference type="Proteomes" id="UP001610444">
    <property type="component" value="Unassembled WGS sequence"/>
</dbReference>
<dbReference type="RefSeq" id="XP_070894772.1">
    <property type="nucleotide sequence ID" value="XM_071048562.1"/>
</dbReference>
<dbReference type="GO" id="GO:0032259">
    <property type="term" value="P:methylation"/>
    <property type="evidence" value="ECO:0007669"/>
    <property type="project" value="UniProtKB-KW"/>
</dbReference>
<dbReference type="InterPro" id="IPR013216">
    <property type="entry name" value="Methyltransf_11"/>
</dbReference>
<feature type="domain" description="Methyltransferase type 11" evidence="4">
    <location>
        <begin position="47"/>
        <end position="141"/>
    </location>
</feature>
<keyword evidence="3" id="KW-0949">S-adenosyl-L-methionine</keyword>
<accession>A0ABR4JP44</accession>
<dbReference type="PANTHER" id="PTHR43464:SF19">
    <property type="entry name" value="UBIQUINONE BIOSYNTHESIS O-METHYLTRANSFERASE, MITOCHONDRIAL"/>
    <property type="match status" value="1"/>
</dbReference>
<dbReference type="Gene3D" id="3.40.50.150">
    <property type="entry name" value="Vaccinia Virus protein VP39"/>
    <property type="match status" value="1"/>
</dbReference>
<evidence type="ECO:0000256" key="1">
    <source>
        <dbReference type="ARBA" id="ARBA00022603"/>
    </source>
</evidence>
<evidence type="ECO:0000256" key="3">
    <source>
        <dbReference type="ARBA" id="ARBA00022691"/>
    </source>
</evidence>
<name>A0ABR4JP44_9EURO</name>